<feature type="compositionally biased region" description="Pro residues" evidence="1">
    <location>
        <begin position="66"/>
        <end position="78"/>
    </location>
</feature>
<reference evidence="3" key="1">
    <citation type="submission" date="2022-06" db="EMBL/GenBank/DDBJ databases">
        <title>Genome Sequence of Candolleomyces eurysporus.</title>
        <authorList>
            <person name="Buettner E."/>
        </authorList>
    </citation>
    <scope>NUCLEOTIDE SEQUENCE</scope>
    <source>
        <strain evidence="3">VTCC 930004</strain>
    </source>
</reference>
<gene>
    <name evidence="3" type="ORF">H1R20_g14874</name>
</gene>
<feature type="region of interest" description="Disordered" evidence="1">
    <location>
        <begin position="740"/>
        <end position="775"/>
    </location>
</feature>
<evidence type="ECO:0000313" key="4">
    <source>
        <dbReference type="Proteomes" id="UP001140091"/>
    </source>
</evidence>
<feature type="region of interest" description="Disordered" evidence="1">
    <location>
        <begin position="1"/>
        <end position="83"/>
    </location>
</feature>
<protein>
    <recommendedName>
        <fullName evidence="2">Fungal-type protein kinase domain-containing protein</fullName>
    </recommendedName>
</protein>
<feature type="compositionally biased region" description="Polar residues" evidence="1">
    <location>
        <begin position="14"/>
        <end position="36"/>
    </location>
</feature>
<dbReference type="PANTHER" id="PTHR38248:SF2">
    <property type="entry name" value="FUNK1 11"/>
    <property type="match status" value="1"/>
</dbReference>
<evidence type="ECO:0000256" key="1">
    <source>
        <dbReference type="SAM" id="MobiDB-lite"/>
    </source>
</evidence>
<dbReference type="Pfam" id="PF17667">
    <property type="entry name" value="Pkinase_fungal"/>
    <property type="match status" value="1"/>
</dbReference>
<dbReference type="EMBL" id="JANBPK010001505">
    <property type="protein sequence ID" value="KAJ2922221.1"/>
    <property type="molecule type" value="Genomic_DNA"/>
</dbReference>
<comment type="caution">
    <text evidence="3">The sequence shown here is derived from an EMBL/GenBank/DDBJ whole genome shotgun (WGS) entry which is preliminary data.</text>
</comment>
<sequence length="775" mass="88063">MPTSTTADHGDQNGPRTQTTSPATQGDTQSLTSESEQTNEDVHGAPTAIRATLKDKPQRLLDPRLPNLPPKPNAPPPAARVSMESTLKTVPTRIEAQIKEESDCSSQGDASPAMLEVQKERVVEDLGNEFTCKYDFQRSLYSSLVTKQCIDEFIQSSDLYSKKGMNWVTINPFALDHPVTDASELVERVYTTIAAIMEQLGDCDGSRKLVKAGNSKLRHEEKYLPQGAGYSSPSLVIEAHGASFELPEHSKDDRSASTVGFTNVTTCIEVVLEDEYDAEEELEKHTVYARQMFIQQPNRQFARTFSITEERIHFFHSDRSGIHHGYIANYHHTPEPFIRLVIGLCSLDEEALGLDSSVQWTLDDTGRKASGSLTIRDDETEVTKTYDLASVRPVFKQYCLANRGTICWAVWDTETKEEYIVKDCWREEGAPAEFENLQRARNINGVVQMVSHEGNRRQTKDFGVSRYFSPKDRKKSSMKISVAQNLILSRVVMERYGRDIRYFESEKQLLCAIRDAIAGHRDLYLEGDTVHCDIDWTNILLGKPGAPPGKRGILIDLDCAKPIPAIAPQAQAVGHCMFFSLSLTRNAIADNDKACPKHDYLDDIEAGFYVTTALMHHRDGPLKPQEPYPEIMRQWWELKDYDMCDKNFEFKKKFLLSNRPVDPTKDISPYWSKASRHLLKRFFTFARKIARAKSKIRDCSDREVAERRLNNLLSEAKVLEHYNLVLHLFDSAIMELEKSEADTSLSMAKKRKRKMQDSTEGPQPDNPGRRNRRRR</sequence>
<feature type="domain" description="Fungal-type protein kinase" evidence="2">
    <location>
        <begin position="250"/>
        <end position="611"/>
    </location>
</feature>
<accession>A0A9W8M9G5</accession>
<feature type="non-terminal residue" evidence="3">
    <location>
        <position position="1"/>
    </location>
</feature>
<keyword evidence="4" id="KW-1185">Reference proteome</keyword>
<dbReference type="InterPro" id="IPR040976">
    <property type="entry name" value="Pkinase_fungal"/>
</dbReference>
<feature type="compositionally biased region" description="Basic and acidic residues" evidence="1">
    <location>
        <begin position="52"/>
        <end position="62"/>
    </location>
</feature>
<evidence type="ECO:0000313" key="3">
    <source>
        <dbReference type="EMBL" id="KAJ2922221.1"/>
    </source>
</evidence>
<dbReference type="SUPFAM" id="SSF56112">
    <property type="entry name" value="Protein kinase-like (PK-like)"/>
    <property type="match status" value="1"/>
</dbReference>
<dbReference type="OrthoDB" id="5584477at2759"/>
<dbReference type="AlphaFoldDB" id="A0A9W8M9G5"/>
<dbReference type="InterPro" id="IPR011009">
    <property type="entry name" value="Kinase-like_dom_sf"/>
</dbReference>
<dbReference type="Proteomes" id="UP001140091">
    <property type="component" value="Unassembled WGS sequence"/>
</dbReference>
<evidence type="ECO:0000259" key="2">
    <source>
        <dbReference type="Pfam" id="PF17667"/>
    </source>
</evidence>
<proteinExistence type="predicted"/>
<name>A0A9W8M9G5_9AGAR</name>
<dbReference type="PANTHER" id="PTHR38248">
    <property type="entry name" value="FUNK1 6"/>
    <property type="match status" value="1"/>
</dbReference>
<organism evidence="3 4">
    <name type="scientific">Candolleomyces eurysporus</name>
    <dbReference type="NCBI Taxonomy" id="2828524"/>
    <lineage>
        <taxon>Eukaryota</taxon>
        <taxon>Fungi</taxon>
        <taxon>Dikarya</taxon>
        <taxon>Basidiomycota</taxon>
        <taxon>Agaricomycotina</taxon>
        <taxon>Agaricomycetes</taxon>
        <taxon>Agaricomycetidae</taxon>
        <taxon>Agaricales</taxon>
        <taxon>Agaricineae</taxon>
        <taxon>Psathyrellaceae</taxon>
        <taxon>Candolleomyces</taxon>
    </lineage>
</organism>